<dbReference type="OrthoDB" id="5416084at2"/>
<gene>
    <name evidence="1" type="ordered locus">Acid_0234</name>
</gene>
<dbReference type="Pfam" id="PF07024">
    <property type="entry name" value="ImpE"/>
    <property type="match status" value="1"/>
</dbReference>
<proteinExistence type="predicted"/>
<dbReference type="InterPro" id="IPR011990">
    <property type="entry name" value="TPR-like_helical_dom_sf"/>
</dbReference>
<dbReference type="HOGENOM" id="CLU_087908_0_0_0"/>
<evidence type="ECO:0000313" key="1">
    <source>
        <dbReference type="EMBL" id="ABJ81247.1"/>
    </source>
</evidence>
<dbReference type="KEGG" id="sus:Acid_0234"/>
<dbReference type="Gene3D" id="1.25.40.10">
    <property type="entry name" value="Tetratricopeptide repeat domain"/>
    <property type="match status" value="1"/>
</dbReference>
<name>Q02CG9_SOLUE</name>
<dbReference type="InterPro" id="IPR009211">
    <property type="entry name" value="TagJ"/>
</dbReference>
<dbReference type="InParanoid" id="Q02CG9"/>
<dbReference type="eggNOG" id="COG4455">
    <property type="taxonomic scope" value="Bacteria"/>
</dbReference>
<organism evidence="1">
    <name type="scientific">Solibacter usitatus (strain Ellin6076)</name>
    <dbReference type="NCBI Taxonomy" id="234267"/>
    <lineage>
        <taxon>Bacteria</taxon>
        <taxon>Pseudomonadati</taxon>
        <taxon>Acidobacteriota</taxon>
        <taxon>Terriglobia</taxon>
        <taxon>Bryobacterales</taxon>
        <taxon>Solibacteraceae</taxon>
        <taxon>Candidatus Solibacter</taxon>
    </lineage>
</organism>
<sequence length="245" mass="27402">MTAGPLFHAGKLDQAIQALGAELRDNPEDVQRRTFLFELLCFAGAYDRAEKHLDVLAQGNKDTQLGALLYAGALHAERTRTELFQKREYPRPAGDAAPLAGTLNGQPFESFADADPRIGARLEVYAAGQYMWLPLEHIASIEMEAPKRLRDLLWSPALVRTGPGFKDRELGEILLPVLTPLSFRNADDAVRLGRMTLWENTEDGEPAPAGQKMFLVDDEEFPILELRKLEFHPRQTDSDEHAPTQ</sequence>
<accession>Q02CG9</accession>
<dbReference type="EMBL" id="CP000473">
    <property type="protein sequence ID" value="ABJ81247.1"/>
    <property type="molecule type" value="Genomic_DNA"/>
</dbReference>
<protein>
    <submittedName>
        <fullName evidence="1">Virulence protein, SciE type</fullName>
    </submittedName>
</protein>
<dbReference type="STRING" id="234267.Acid_0234"/>
<dbReference type="AlphaFoldDB" id="Q02CG9"/>
<reference evidence="1" key="1">
    <citation type="submission" date="2006-10" db="EMBL/GenBank/DDBJ databases">
        <title>Complete sequence of Solibacter usitatus Ellin6076.</title>
        <authorList>
            <consortium name="US DOE Joint Genome Institute"/>
            <person name="Copeland A."/>
            <person name="Lucas S."/>
            <person name="Lapidus A."/>
            <person name="Barry K."/>
            <person name="Detter J.C."/>
            <person name="Glavina del Rio T."/>
            <person name="Hammon N."/>
            <person name="Israni S."/>
            <person name="Dalin E."/>
            <person name="Tice H."/>
            <person name="Pitluck S."/>
            <person name="Thompson L.S."/>
            <person name="Brettin T."/>
            <person name="Bruce D."/>
            <person name="Han C."/>
            <person name="Tapia R."/>
            <person name="Gilna P."/>
            <person name="Schmutz J."/>
            <person name="Larimer F."/>
            <person name="Land M."/>
            <person name="Hauser L."/>
            <person name="Kyrpides N."/>
            <person name="Mikhailova N."/>
            <person name="Janssen P.H."/>
            <person name="Kuske C.R."/>
            <person name="Richardson P."/>
        </authorList>
    </citation>
    <scope>NUCLEOTIDE SEQUENCE</scope>
    <source>
        <strain evidence="1">Ellin6076</strain>
    </source>
</reference>
<dbReference type="Pfam" id="PF14559">
    <property type="entry name" value="TPR_19"/>
    <property type="match status" value="1"/>
</dbReference>
<dbReference type="SUPFAM" id="SSF144059">
    <property type="entry name" value="ImpE-like"/>
    <property type="match status" value="1"/>
</dbReference>